<name>A0A075URM3_9PSEU</name>
<dbReference type="KEGG" id="aja:AJAP_20005"/>
<dbReference type="eggNOG" id="COG3832">
    <property type="taxonomic scope" value="Bacteria"/>
</dbReference>
<dbReference type="InterPro" id="IPR013538">
    <property type="entry name" value="ASHA1/2-like_C"/>
</dbReference>
<feature type="domain" description="Activator of Hsp90 ATPase homologue 1/2-like C-terminal" evidence="2">
    <location>
        <begin position="17"/>
        <end position="130"/>
    </location>
</feature>
<dbReference type="STRING" id="208439.AJAP_20005"/>
<dbReference type="Pfam" id="PF08327">
    <property type="entry name" value="AHSA1"/>
    <property type="match status" value="1"/>
</dbReference>
<dbReference type="RefSeq" id="WP_038513854.1">
    <property type="nucleotide sequence ID" value="NZ_CP008953.1"/>
</dbReference>
<dbReference type="HOGENOM" id="CLU_108923_3_3_11"/>
<reference evidence="3 4" key="1">
    <citation type="journal article" date="2014" name="J. Biotechnol.">
        <title>Complete genome sequence of the actinobacterium Amycolatopsis japonica MG417-CF17(T) (=DSM 44213T) producing (S,S)-N,N'-ethylenediaminedisuccinic acid.</title>
        <authorList>
            <person name="Stegmann E."/>
            <person name="Albersmeier A."/>
            <person name="Spohn M."/>
            <person name="Gert H."/>
            <person name="Weber T."/>
            <person name="Wohlleben W."/>
            <person name="Kalinowski J."/>
            <person name="Ruckert C."/>
        </authorList>
    </citation>
    <scope>NUCLEOTIDE SEQUENCE [LARGE SCALE GENOMIC DNA]</scope>
    <source>
        <strain evidence="4">MG417-CF17 (DSM 44213)</strain>
    </source>
</reference>
<gene>
    <name evidence="3" type="ORF">AJAP_20005</name>
</gene>
<proteinExistence type="inferred from homology"/>
<dbReference type="SUPFAM" id="SSF55961">
    <property type="entry name" value="Bet v1-like"/>
    <property type="match status" value="1"/>
</dbReference>
<keyword evidence="4" id="KW-1185">Reference proteome</keyword>
<organism evidence="3 4">
    <name type="scientific">Amycolatopsis japonica</name>
    <dbReference type="NCBI Taxonomy" id="208439"/>
    <lineage>
        <taxon>Bacteria</taxon>
        <taxon>Bacillati</taxon>
        <taxon>Actinomycetota</taxon>
        <taxon>Actinomycetes</taxon>
        <taxon>Pseudonocardiales</taxon>
        <taxon>Pseudonocardiaceae</taxon>
        <taxon>Amycolatopsis</taxon>
        <taxon>Amycolatopsis japonica group</taxon>
    </lineage>
</organism>
<dbReference type="AlphaFoldDB" id="A0A075URM3"/>
<accession>A0A075URM3</accession>
<evidence type="ECO:0000259" key="2">
    <source>
        <dbReference type="Pfam" id="PF08327"/>
    </source>
</evidence>
<evidence type="ECO:0000313" key="4">
    <source>
        <dbReference type="Proteomes" id="UP000028492"/>
    </source>
</evidence>
<dbReference type="Gene3D" id="3.30.530.20">
    <property type="match status" value="1"/>
</dbReference>
<evidence type="ECO:0000256" key="1">
    <source>
        <dbReference type="ARBA" id="ARBA00006817"/>
    </source>
</evidence>
<sequence length="150" mass="16880">MDNDVTRLELRREYPDPIEDVWSALTESDRTARWIGPWTGEAGVGNTIMLTMTAEEGSEPGPAVIRECDPPKRLVMDLGVTDQPAWRVELTLTERGEGTVLDFVHLLPKTDWDTSDILKGWHFYLDRLGASLVGEPVPEWDTYTPPSLEA</sequence>
<dbReference type="Proteomes" id="UP000028492">
    <property type="component" value="Chromosome"/>
</dbReference>
<dbReference type="InterPro" id="IPR023393">
    <property type="entry name" value="START-like_dom_sf"/>
</dbReference>
<dbReference type="CDD" id="cd08899">
    <property type="entry name" value="SRPBCC_CalC_Aha1-like_6"/>
    <property type="match status" value="1"/>
</dbReference>
<dbReference type="EMBL" id="CP008953">
    <property type="protein sequence ID" value="AIG76862.1"/>
    <property type="molecule type" value="Genomic_DNA"/>
</dbReference>
<comment type="similarity">
    <text evidence="1">Belongs to the AHA1 family.</text>
</comment>
<evidence type="ECO:0000313" key="3">
    <source>
        <dbReference type="EMBL" id="AIG76862.1"/>
    </source>
</evidence>
<protein>
    <recommendedName>
        <fullName evidence="2">Activator of Hsp90 ATPase homologue 1/2-like C-terminal domain-containing protein</fullName>
    </recommendedName>
</protein>